<evidence type="ECO:0000313" key="1">
    <source>
        <dbReference type="EMBL" id="KAK3420282.1"/>
    </source>
</evidence>
<protein>
    <submittedName>
        <fullName evidence="1">Uncharacterized protein</fullName>
    </submittedName>
</protein>
<evidence type="ECO:0000313" key="2">
    <source>
        <dbReference type="Proteomes" id="UP000030711"/>
    </source>
</evidence>
<name>A0ACC3K2W1_EUCGR</name>
<comment type="caution">
    <text evidence="1">The sequence shown here is derived from an EMBL/GenBank/DDBJ whole genome shotgun (WGS) entry which is preliminary data.</text>
</comment>
<proteinExistence type="predicted"/>
<dbReference type="Proteomes" id="UP000030711">
    <property type="component" value="Chromosome 7"/>
</dbReference>
<reference evidence="1 2" key="1">
    <citation type="journal article" date="2014" name="Nature">
        <title>The genome of Eucalyptus grandis.</title>
        <authorList>
            <person name="Myburg A.A."/>
            <person name="Grattapaglia D."/>
            <person name="Tuskan G.A."/>
            <person name="Hellsten U."/>
            <person name="Hayes R.D."/>
            <person name="Grimwood J."/>
            <person name="Jenkins J."/>
            <person name="Lindquist E."/>
            <person name="Tice H."/>
            <person name="Bauer D."/>
            <person name="Goodstein D.M."/>
            <person name="Dubchak I."/>
            <person name="Poliakov A."/>
            <person name="Mizrachi E."/>
            <person name="Kullan A.R."/>
            <person name="Hussey S.G."/>
            <person name="Pinard D."/>
            <person name="van der Merwe K."/>
            <person name="Singh P."/>
            <person name="van Jaarsveld I."/>
            <person name="Silva-Junior O.B."/>
            <person name="Togawa R.C."/>
            <person name="Pappas M.R."/>
            <person name="Faria D.A."/>
            <person name="Sansaloni C.P."/>
            <person name="Petroli C.D."/>
            <person name="Yang X."/>
            <person name="Ranjan P."/>
            <person name="Tschaplinski T.J."/>
            <person name="Ye C.Y."/>
            <person name="Li T."/>
            <person name="Sterck L."/>
            <person name="Vanneste K."/>
            <person name="Murat F."/>
            <person name="Soler M."/>
            <person name="Clemente H.S."/>
            <person name="Saidi N."/>
            <person name="Cassan-Wang H."/>
            <person name="Dunand C."/>
            <person name="Hefer C.A."/>
            <person name="Bornberg-Bauer E."/>
            <person name="Kersting A.R."/>
            <person name="Vining K."/>
            <person name="Amarasinghe V."/>
            <person name="Ranik M."/>
            <person name="Naithani S."/>
            <person name="Elser J."/>
            <person name="Boyd A.E."/>
            <person name="Liston A."/>
            <person name="Spatafora J.W."/>
            <person name="Dharmwardhana P."/>
            <person name="Raja R."/>
            <person name="Sullivan C."/>
            <person name="Romanel E."/>
            <person name="Alves-Ferreira M."/>
            <person name="Kulheim C."/>
            <person name="Foley W."/>
            <person name="Carocha V."/>
            <person name="Paiva J."/>
            <person name="Kudrna D."/>
            <person name="Brommonschenkel S.H."/>
            <person name="Pasquali G."/>
            <person name="Byrne M."/>
            <person name="Rigault P."/>
            <person name="Tibbits J."/>
            <person name="Spokevicius A."/>
            <person name="Jones R.C."/>
            <person name="Steane D.A."/>
            <person name="Vaillancourt R.E."/>
            <person name="Potts B.M."/>
            <person name="Joubert F."/>
            <person name="Barry K."/>
            <person name="Pappas G.J."/>
            <person name="Strauss S.H."/>
            <person name="Jaiswal P."/>
            <person name="Grima-Pettenati J."/>
            <person name="Salse J."/>
            <person name="Van de Peer Y."/>
            <person name="Rokhsar D.S."/>
            <person name="Schmutz J."/>
        </authorList>
    </citation>
    <scope>NUCLEOTIDE SEQUENCE [LARGE SCALE GENOMIC DNA]</scope>
    <source>
        <strain evidence="2">cv. BRASUZ1</strain>
        <tissue evidence="1">Leaf extractions</tissue>
    </source>
</reference>
<accession>A0ACC3K2W1</accession>
<organism evidence="1 2">
    <name type="scientific">Eucalyptus grandis</name>
    <name type="common">Flooded gum</name>
    <dbReference type="NCBI Taxonomy" id="71139"/>
    <lineage>
        <taxon>Eukaryota</taxon>
        <taxon>Viridiplantae</taxon>
        <taxon>Streptophyta</taxon>
        <taxon>Embryophyta</taxon>
        <taxon>Tracheophyta</taxon>
        <taxon>Spermatophyta</taxon>
        <taxon>Magnoliopsida</taxon>
        <taxon>eudicotyledons</taxon>
        <taxon>Gunneridae</taxon>
        <taxon>Pentapetalae</taxon>
        <taxon>rosids</taxon>
        <taxon>malvids</taxon>
        <taxon>Myrtales</taxon>
        <taxon>Myrtaceae</taxon>
        <taxon>Myrtoideae</taxon>
        <taxon>Eucalypteae</taxon>
        <taxon>Eucalyptus</taxon>
    </lineage>
</organism>
<sequence>MSQASLTSANEALATAYVFDHLSSSTIGIVSRLGSVSGISSRENNFDHVKEEFPLAISSSFQPHNCFGLSGFTLAASFE</sequence>
<gene>
    <name evidence="1" type="ORF">EUGRSUZ_G01093</name>
</gene>
<keyword evidence="2" id="KW-1185">Reference proteome</keyword>
<dbReference type="EMBL" id="CM064441">
    <property type="protein sequence ID" value="KAK3420282.1"/>
    <property type="molecule type" value="Genomic_DNA"/>
</dbReference>